<evidence type="ECO:0000313" key="2">
    <source>
        <dbReference type="Proteomes" id="UP001062846"/>
    </source>
</evidence>
<dbReference type="EMBL" id="CM046392">
    <property type="protein sequence ID" value="KAI8553681.1"/>
    <property type="molecule type" value="Genomic_DNA"/>
</dbReference>
<reference evidence="1" key="1">
    <citation type="submission" date="2022-02" db="EMBL/GenBank/DDBJ databases">
        <title>Plant Genome Project.</title>
        <authorList>
            <person name="Zhang R.-G."/>
        </authorList>
    </citation>
    <scope>NUCLEOTIDE SEQUENCE</scope>
    <source>
        <strain evidence="1">AT1</strain>
    </source>
</reference>
<sequence length="67" mass="7671">MVSQNCIYPLSFRLELAQEYGSEEEGGGGTTEEAPPFFIAGIRNQDNWCDNWIFDQGRSTQHRSERT</sequence>
<dbReference type="Proteomes" id="UP001062846">
    <property type="component" value="Chromosome 5"/>
</dbReference>
<proteinExistence type="predicted"/>
<keyword evidence="2" id="KW-1185">Reference proteome</keyword>
<organism evidence="1 2">
    <name type="scientific">Rhododendron molle</name>
    <name type="common">Chinese azalea</name>
    <name type="synonym">Azalea mollis</name>
    <dbReference type="NCBI Taxonomy" id="49168"/>
    <lineage>
        <taxon>Eukaryota</taxon>
        <taxon>Viridiplantae</taxon>
        <taxon>Streptophyta</taxon>
        <taxon>Embryophyta</taxon>
        <taxon>Tracheophyta</taxon>
        <taxon>Spermatophyta</taxon>
        <taxon>Magnoliopsida</taxon>
        <taxon>eudicotyledons</taxon>
        <taxon>Gunneridae</taxon>
        <taxon>Pentapetalae</taxon>
        <taxon>asterids</taxon>
        <taxon>Ericales</taxon>
        <taxon>Ericaceae</taxon>
        <taxon>Ericoideae</taxon>
        <taxon>Rhodoreae</taxon>
        <taxon>Rhododendron</taxon>
    </lineage>
</organism>
<gene>
    <name evidence="1" type="ORF">RHMOL_Rhmol05G0035500</name>
</gene>
<comment type="caution">
    <text evidence="1">The sequence shown here is derived from an EMBL/GenBank/DDBJ whole genome shotgun (WGS) entry which is preliminary data.</text>
</comment>
<name>A0ACC0NL14_RHOML</name>
<evidence type="ECO:0000313" key="1">
    <source>
        <dbReference type="EMBL" id="KAI8553681.1"/>
    </source>
</evidence>
<accession>A0ACC0NL14</accession>
<protein>
    <submittedName>
        <fullName evidence="1">Uncharacterized protein</fullName>
    </submittedName>
</protein>